<dbReference type="PROSITE" id="PS00761">
    <property type="entry name" value="SPASE_I_3"/>
    <property type="match status" value="1"/>
</dbReference>
<protein>
    <recommendedName>
        <fullName evidence="4 7">Signal peptidase I</fullName>
        <ecNumber evidence="4 7">3.4.21.89</ecNumber>
    </recommendedName>
</protein>
<evidence type="ECO:0000313" key="11">
    <source>
        <dbReference type="Proteomes" id="UP000188235"/>
    </source>
</evidence>
<feature type="compositionally biased region" description="Basic and acidic residues" evidence="8">
    <location>
        <begin position="256"/>
        <end position="269"/>
    </location>
</feature>
<evidence type="ECO:0000256" key="2">
    <source>
        <dbReference type="ARBA" id="ARBA00004401"/>
    </source>
</evidence>
<comment type="catalytic activity">
    <reaction evidence="1 7">
        <text>Cleavage of hydrophobic, N-terminal signal or leader sequences from secreted and periplasmic proteins.</text>
        <dbReference type="EC" id="3.4.21.89"/>
    </reaction>
</comment>
<keyword evidence="7" id="KW-0645">Protease</keyword>
<dbReference type="InterPro" id="IPR019757">
    <property type="entry name" value="Pept_S26A_signal_pept_1_Lys-AS"/>
</dbReference>
<dbReference type="EC" id="3.4.21.89" evidence="4 7"/>
<dbReference type="NCBIfam" id="TIGR02227">
    <property type="entry name" value="sigpep_I_bact"/>
    <property type="match status" value="1"/>
</dbReference>
<dbReference type="PANTHER" id="PTHR43390">
    <property type="entry name" value="SIGNAL PEPTIDASE I"/>
    <property type="match status" value="1"/>
</dbReference>
<evidence type="ECO:0000256" key="4">
    <source>
        <dbReference type="ARBA" id="ARBA00013208"/>
    </source>
</evidence>
<reference evidence="10 11" key="1">
    <citation type="journal article" date="2008" name="Int. J. Syst. Evol. Microbiol.">
        <title>Tessaracoccus flavescens sp. nov., isolated from marine sediment.</title>
        <authorList>
            <person name="Lee D.W."/>
            <person name="Lee S.D."/>
        </authorList>
    </citation>
    <scope>NUCLEOTIDE SEQUENCE [LARGE SCALE GENOMIC DNA]</scope>
    <source>
        <strain evidence="10 11">SST-39T</strain>
    </source>
</reference>
<dbReference type="Gene3D" id="2.10.109.10">
    <property type="entry name" value="Umud Fragment, subunit A"/>
    <property type="match status" value="1"/>
</dbReference>
<evidence type="ECO:0000259" key="9">
    <source>
        <dbReference type="Pfam" id="PF10502"/>
    </source>
</evidence>
<feature type="active site" evidence="6">
    <location>
        <position position="69"/>
    </location>
</feature>
<keyword evidence="7" id="KW-1133">Transmembrane helix</keyword>
<feature type="transmembrane region" description="Helical" evidence="7">
    <location>
        <begin position="34"/>
        <end position="55"/>
    </location>
</feature>
<dbReference type="Pfam" id="PF10502">
    <property type="entry name" value="Peptidase_S26"/>
    <property type="match status" value="1"/>
</dbReference>
<dbReference type="OrthoDB" id="9815782at2"/>
<dbReference type="InterPro" id="IPR000223">
    <property type="entry name" value="Pept_S26A_signal_pept_1"/>
</dbReference>
<evidence type="ECO:0000256" key="7">
    <source>
        <dbReference type="RuleBase" id="RU362042"/>
    </source>
</evidence>
<keyword evidence="11" id="KW-1185">Reference proteome</keyword>
<dbReference type="PRINTS" id="PR00727">
    <property type="entry name" value="LEADERPTASE"/>
</dbReference>
<accession>A0A1Q2D0R0</accession>
<feature type="domain" description="Peptidase S26" evidence="9">
    <location>
        <begin position="40"/>
        <end position="231"/>
    </location>
</feature>
<dbReference type="KEGG" id="tfa:BW733_14480"/>
<feature type="active site" evidence="6">
    <location>
        <position position="133"/>
    </location>
</feature>
<sequence length="269" mass="29025">MHPATREGHSVEATTHDEADAPTEEPKPSAGRRALGWLTEGVLILVGAIIIATLLRTFVGQMFVIPSTSMENTLQVNDRVLVAKFGGFQRGDVVVFEDPGNWLAPSPPVTNKFQIALEFIGVLPNSGTEHLIKRVIGMPGDHVRLDDEGRIEVNGVQLEESAYLFAEDGIQVAPATVPFDIVVPKDRIFVMGDHRNASNDSRCRLGNVGRNPGEDAFVPVDKVVGAAVAIVSPLDRLSTFTVPPTFKDVPEPTEPAPDKPDLIHVESGC</sequence>
<dbReference type="Proteomes" id="UP000188235">
    <property type="component" value="Chromosome"/>
</dbReference>
<dbReference type="GO" id="GO:0009003">
    <property type="term" value="F:signal peptidase activity"/>
    <property type="evidence" value="ECO:0007669"/>
    <property type="project" value="UniProtKB-EC"/>
</dbReference>
<evidence type="ECO:0000256" key="8">
    <source>
        <dbReference type="SAM" id="MobiDB-lite"/>
    </source>
</evidence>
<dbReference type="CDD" id="cd06530">
    <property type="entry name" value="S26_SPase_I"/>
    <property type="match status" value="1"/>
</dbReference>
<dbReference type="GO" id="GO:0005886">
    <property type="term" value="C:plasma membrane"/>
    <property type="evidence" value="ECO:0007669"/>
    <property type="project" value="UniProtKB-SubCell"/>
</dbReference>
<comment type="similarity">
    <text evidence="3 7">Belongs to the peptidase S26 family.</text>
</comment>
<keyword evidence="7" id="KW-0812">Transmembrane</keyword>
<dbReference type="AlphaFoldDB" id="A0A1Q2D0R0"/>
<dbReference type="SUPFAM" id="SSF51306">
    <property type="entry name" value="LexA/Signal peptidase"/>
    <property type="match status" value="1"/>
</dbReference>
<name>A0A1Q2D0R0_9ACTN</name>
<feature type="region of interest" description="Disordered" evidence="8">
    <location>
        <begin position="1"/>
        <end position="32"/>
    </location>
</feature>
<gene>
    <name evidence="10" type="ORF">BW733_14480</name>
</gene>
<evidence type="ECO:0000256" key="3">
    <source>
        <dbReference type="ARBA" id="ARBA00009370"/>
    </source>
</evidence>
<organism evidence="10 11">
    <name type="scientific">Tessaracoccus flavescens</name>
    <dbReference type="NCBI Taxonomy" id="399497"/>
    <lineage>
        <taxon>Bacteria</taxon>
        <taxon>Bacillati</taxon>
        <taxon>Actinomycetota</taxon>
        <taxon>Actinomycetes</taxon>
        <taxon>Propionibacteriales</taxon>
        <taxon>Propionibacteriaceae</taxon>
        <taxon>Tessaracoccus</taxon>
    </lineage>
</organism>
<dbReference type="InterPro" id="IPR036286">
    <property type="entry name" value="LexA/Signal_pep-like_sf"/>
</dbReference>
<feature type="compositionally biased region" description="Basic and acidic residues" evidence="8">
    <location>
        <begin position="1"/>
        <end position="27"/>
    </location>
</feature>
<comment type="subcellular location">
    <subcellularLocation>
        <location evidence="2">Cell membrane</location>
        <topology evidence="2">Single-pass type II membrane protein</topology>
    </subcellularLocation>
    <subcellularLocation>
        <location evidence="7">Membrane</location>
        <topology evidence="7">Single-pass type II membrane protein</topology>
    </subcellularLocation>
</comment>
<evidence type="ECO:0000313" key="10">
    <source>
        <dbReference type="EMBL" id="AQP51851.1"/>
    </source>
</evidence>
<proteinExistence type="inferred from homology"/>
<dbReference type="EMBL" id="CP019607">
    <property type="protein sequence ID" value="AQP51851.1"/>
    <property type="molecule type" value="Genomic_DNA"/>
</dbReference>
<dbReference type="PANTHER" id="PTHR43390:SF1">
    <property type="entry name" value="CHLOROPLAST PROCESSING PEPTIDASE"/>
    <property type="match status" value="1"/>
</dbReference>
<dbReference type="InterPro" id="IPR019533">
    <property type="entry name" value="Peptidase_S26"/>
</dbReference>
<dbReference type="STRING" id="399497.BW733_14480"/>
<feature type="region of interest" description="Disordered" evidence="8">
    <location>
        <begin position="245"/>
        <end position="269"/>
    </location>
</feature>
<evidence type="ECO:0000256" key="5">
    <source>
        <dbReference type="ARBA" id="ARBA00022801"/>
    </source>
</evidence>
<evidence type="ECO:0000256" key="6">
    <source>
        <dbReference type="PIRSR" id="PIRSR600223-1"/>
    </source>
</evidence>
<dbReference type="GO" id="GO:0006465">
    <property type="term" value="P:signal peptide processing"/>
    <property type="evidence" value="ECO:0007669"/>
    <property type="project" value="InterPro"/>
</dbReference>
<keyword evidence="7" id="KW-0472">Membrane</keyword>
<dbReference type="InterPro" id="IPR019758">
    <property type="entry name" value="Pept_S26A_signal_pept_1_CS"/>
</dbReference>
<dbReference type="PROSITE" id="PS00760">
    <property type="entry name" value="SPASE_I_2"/>
    <property type="match status" value="1"/>
</dbReference>
<evidence type="ECO:0000256" key="1">
    <source>
        <dbReference type="ARBA" id="ARBA00000677"/>
    </source>
</evidence>
<dbReference type="GO" id="GO:0004252">
    <property type="term" value="F:serine-type endopeptidase activity"/>
    <property type="evidence" value="ECO:0007669"/>
    <property type="project" value="InterPro"/>
</dbReference>
<keyword evidence="5 7" id="KW-0378">Hydrolase</keyword>